<evidence type="ECO:0000256" key="1">
    <source>
        <dbReference type="SAM" id="SignalP"/>
    </source>
</evidence>
<dbReference type="InParanoid" id="A0A2T3AWA0"/>
<keyword evidence="1" id="KW-0732">Signal</keyword>
<feature type="signal peptide" evidence="1">
    <location>
        <begin position="1"/>
        <end position="17"/>
    </location>
</feature>
<name>A0A2T3AWA0_AMORE</name>
<evidence type="ECO:0008006" key="4">
    <source>
        <dbReference type="Google" id="ProtNLM"/>
    </source>
</evidence>
<dbReference type="EMBL" id="KZ679014">
    <property type="protein sequence ID" value="PSS12957.1"/>
    <property type="molecule type" value="Genomic_DNA"/>
</dbReference>
<sequence length="74" mass="8157">MLFTFFAIIIVISEDCSFPTTPVRLTQRLHIGCCRPSIPAPSDYSPEPRNGADQVDQPNCCPRAELISLKGAHN</sequence>
<keyword evidence="3" id="KW-1185">Reference proteome</keyword>
<proteinExistence type="predicted"/>
<accession>A0A2T3AWA0</accession>
<dbReference type="RefSeq" id="XP_024718948.1">
    <property type="nucleotide sequence ID" value="XM_024866882.1"/>
</dbReference>
<feature type="chain" id="PRO_5015760598" description="Hydrophobin" evidence="1">
    <location>
        <begin position="18"/>
        <end position="74"/>
    </location>
</feature>
<evidence type="ECO:0000313" key="3">
    <source>
        <dbReference type="Proteomes" id="UP000241818"/>
    </source>
</evidence>
<dbReference type="AlphaFoldDB" id="A0A2T3AWA0"/>
<gene>
    <name evidence="2" type="ORF">M430DRAFT_36167</name>
</gene>
<reference evidence="2 3" key="1">
    <citation type="journal article" date="2018" name="New Phytol.">
        <title>Comparative genomics and transcriptomics depict ericoid mycorrhizal fungi as versatile saprotrophs and plant mutualists.</title>
        <authorList>
            <person name="Martino E."/>
            <person name="Morin E."/>
            <person name="Grelet G.A."/>
            <person name="Kuo A."/>
            <person name="Kohler A."/>
            <person name="Daghino S."/>
            <person name="Barry K.W."/>
            <person name="Cichocki N."/>
            <person name="Clum A."/>
            <person name="Dockter R.B."/>
            <person name="Hainaut M."/>
            <person name="Kuo R.C."/>
            <person name="LaButti K."/>
            <person name="Lindahl B.D."/>
            <person name="Lindquist E.A."/>
            <person name="Lipzen A."/>
            <person name="Khouja H.R."/>
            <person name="Magnuson J."/>
            <person name="Murat C."/>
            <person name="Ohm R.A."/>
            <person name="Singer S.W."/>
            <person name="Spatafora J.W."/>
            <person name="Wang M."/>
            <person name="Veneault-Fourrey C."/>
            <person name="Henrissat B."/>
            <person name="Grigoriev I.V."/>
            <person name="Martin F.M."/>
            <person name="Perotto S."/>
        </authorList>
    </citation>
    <scope>NUCLEOTIDE SEQUENCE [LARGE SCALE GENOMIC DNA]</scope>
    <source>
        <strain evidence="2 3">ATCC 22711</strain>
    </source>
</reference>
<dbReference type="Proteomes" id="UP000241818">
    <property type="component" value="Unassembled WGS sequence"/>
</dbReference>
<organism evidence="2 3">
    <name type="scientific">Amorphotheca resinae ATCC 22711</name>
    <dbReference type="NCBI Taxonomy" id="857342"/>
    <lineage>
        <taxon>Eukaryota</taxon>
        <taxon>Fungi</taxon>
        <taxon>Dikarya</taxon>
        <taxon>Ascomycota</taxon>
        <taxon>Pezizomycotina</taxon>
        <taxon>Leotiomycetes</taxon>
        <taxon>Helotiales</taxon>
        <taxon>Amorphothecaceae</taxon>
        <taxon>Amorphotheca</taxon>
    </lineage>
</organism>
<protein>
    <recommendedName>
        <fullName evidence="4">Hydrophobin</fullName>
    </recommendedName>
</protein>
<dbReference type="GeneID" id="36574963"/>
<evidence type="ECO:0000313" key="2">
    <source>
        <dbReference type="EMBL" id="PSS12957.1"/>
    </source>
</evidence>